<feature type="compositionally biased region" description="Polar residues" evidence="4">
    <location>
        <begin position="72"/>
        <end position="83"/>
    </location>
</feature>
<dbReference type="VEuPathDB" id="AmoebaDB:NF0030280"/>
<dbReference type="OMA" id="KVRIWEC"/>
<dbReference type="OrthoDB" id="59941at2759"/>
<evidence type="ECO:0000256" key="3">
    <source>
        <dbReference type="SAM" id="Coils"/>
    </source>
</evidence>
<reference evidence="5 6" key="1">
    <citation type="journal article" date="2019" name="Sci. Rep.">
        <title>Nanopore sequencing improves the draft genome of the human pathogenic amoeba Naegleria fowleri.</title>
        <authorList>
            <person name="Liechti N."/>
            <person name="Schurch N."/>
            <person name="Bruggmann R."/>
            <person name="Wittwer M."/>
        </authorList>
    </citation>
    <scope>NUCLEOTIDE SEQUENCE [LARGE SCALE GENOMIC DNA]</scope>
    <source>
        <strain evidence="5 6">ATCC 30894</strain>
    </source>
</reference>
<dbReference type="SMART" id="SM00320">
    <property type="entry name" value="WD40"/>
    <property type="match status" value="7"/>
</dbReference>
<proteinExistence type="predicted"/>
<sequence length="806" mass="90943">MKRTQTPNPTTTTPSSLPSSSTGSTFVSPSISGSHHSESNKVGSKNNTPKKPGLKTSSSSSSVGSSVGNNSRSKVFSTHPNHSSTKKFVEIPRPGSRASSNSSIPLSHSSSKESNNSSSRCSSPDTSSNIGRTGELINTFKNVFKEGDVKCCCYVDKTHSIWTGGNEGHLCVYDIKDNIGSLDFKRITTSGHLGDVSNISFSCMTCVHSLSPELPCTVWTGFNNGKVLVWDVVSISKIFELECHRTEITQILCVYNENTHSKYVWTCSKDSSICVIELTTFQQERVLTDQKGPIRCMVFLNEFHHVWTCSDTSINIRSTDGKTLKQIPFLFVARNIIFDGFHIWTSSADGKLRVWDCEKQKCIKETKAHTEMVNGLLSTTKQVWSCGDDKVLHIFDSTSLKPIKKIKANSVSVITMVALPGKRVFAFCTDNKVRIWECEGDIQRLNDFSLMTMTTNVVENNHSFKPQPTTGSVTSLPTAFHSEPQKKQEGHTQAEMETKTPEDSSHEQQQQQQPFDLLSSSIVLDKQELSLEYNENKNEDLGYESSSEDEDNSISLRSIKEAYETEIVKLRKQLQETSSLVTKYKLKLKSKTEKIEEQENELHEKSMKIEQLQEEMKAAELLARQSTSQFEKANLERQELVNKITAVYLSFKSADSATLCNNDNESVVKMIDELMCMMDQERSRFQQIEQKFQNTNLIVQEATKELQTKLDSLSKDSSSLVEHLKHLKEENEKQIQQLIEKENTIRTLKSTPNDEDYSVYDEIEFLDKQNEDLITLIEKGFPEKKKHLLNDNLSLEEKLSIILSNY</sequence>
<feature type="compositionally biased region" description="Polar residues" evidence="4">
    <location>
        <begin position="461"/>
        <end position="477"/>
    </location>
</feature>
<accession>A0A6A5BSZ9</accession>
<feature type="compositionally biased region" description="Low complexity" evidence="4">
    <location>
        <begin position="99"/>
        <end position="129"/>
    </location>
</feature>
<dbReference type="EMBL" id="VFQX01000033">
    <property type="protein sequence ID" value="KAF0977852.1"/>
    <property type="molecule type" value="Genomic_DNA"/>
</dbReference>
<organism evidence="5 6">
    <name type="scientific">Naegleria fowleri</name>
    <name type="common">Brain eating amoeba</name>
    <dbReference type="NCBI Taxonomy" id="5763"/>
    <lineage>
        <taxon>Eukaryota</taxon>
        <taxon>Discoba</taxon>
        <taxon>Heterolobosea</taxon>
        <taxon>Tetramitia</taxon>
        <taxon>Eutetramitia</taxon>
        <taxon>Vahlkampfiidae</taxon>
        <taxon>Naegleria</taxon>
    </lineage>
</organism>
<protein>
    <submittedName>
        <fullName evidence="5">Uncharacterized protein</fullName>
    </submittedName>
</protein>
<evidence type="ECO:0000256" key="4">
    <source>
        <dbReference type="SAM" id="MobiDB-lite"/>
    </source>
</evidence>
<feature type="compositionally biased region" description="Low complexity" evidence="4">
    <location>
        <begin position="57"/>
        <end position="71"/>
    </location>
</feature>
<feature type="region of interest" description="Disordered" evidence="4">
    <location>
        <begin position="533"/>
        <end position="552"/>
    </location>
</feature>
<dbReference type="Gene3D" id="2.130.10.10">
    <property type="entry name" value="YVTN repeat-like/Quinoprotein amine dehydrogenase"/>
    <property type="match status" value="1"/>
</dbReference>
<dbReference type="InterPro" id="IPR001680">
    <property type="entry name" value="WD40_rpt"/>
</dbReference>
<gene>
    <name evidence="5" type="ORF">FDP41_003174</name>
</gene>
<feature type="compositionally biased region" description="Polar residues" evidence="4">
    <location>
        <begin position="40"/>
        <end position="49"/>
    </location>
</feature>
<feature type="coiled-coil region" evidence="3">
    <location>
        <begin position="560"/>
        <end position="643"/>
    </location>
</feature>
<dbReference type="InterPro" id="IPR015943">
    <property type="entry name" value="WD40/YVTN_repeat-like_dom_sf"/>
</dbReference>
<dbReference type="InterPro" id="IPR051179">
    <property type="entry name" value="WD_repeat_multifunction"/>
</dbReference>
<keyword evidence="3" id="KW-0175">Coiled coil</keyword>
<feature type="compositionally biased region" description="Low complexity" evidence="4">
    <location>
        <begin position="1"/>
        <end position="34"/>
    </location>
</feature>
<dbReference type="InterPro" id="IPR036322">
    <property type="entry name" value="WD40_repeat_dom_sf"/>
</dbReference>
<keyword evidence="1" id="KW-0853">WD repeat</keyword>
<evidence type="ECO:0000256" key="1">
    <source>
        <dbReference type="ARBA" id="ARBA00022574"/>
    </source>
</evidence>
<dbReference type="AlphaFoldDB" id="A0A6A5BSZ9"/>
<dbReference type="Proteomes" id="UP000444721">
    <property type="component" value="Unassembled WGS sequence"/>
</dbReference>
<evidence type="ECO:0000256" key="2">
    <source>
        <dbReference type="ARBA" id="ARBA00022737"/>
    </source>
</evidence>
<dbReference type="SUPFAM" id="SSF50978">
    <property type="entry name" value="WD40 repeat-like"/>
    <property type="match status" value="1"/>
</dbReference>
<name>A0A6A5BSZ9_NAEFO</name>
<dbReference type="RefSeq" id="XP_044562565.1">
    <property type="nucleotide sequence ID" value="XM_044706449.1"/>
</dbReference>
<dbReference type="GeneID" id="68110392"/>
<dbReference type="PANTHER" id="PTHR19857">
    <property type="entry name" value="MITOCHONDRIAL DIVISION PROTEIN 1-RELATED"/>
    <property type="match status" value="1"/>
</dbReference>
<keyword evidence="2" id="KW-0677">Repeat</keyword>
<keyword evidence="6" id="KW-1185">Reference proteome</keyword>
<evidence type="ECO:0000313" key="5">
    <source>
        <dbReference type="EMBL" id="KAF0977852.1"/>
    </source>
</evidence>
<feature type="region of interest" description="Disordered" evidence="4">
    <location>
        <begin position="1"/>
        <end position="129"/>
    </location>
</feature>
<feature type="coiled-coil region" evidence="3">
    <location>
        <begin position="671"/>
        <end position="744"/>
    </location>
</feature>
<evidence type="ECO:0000313" key="6">
    <source>
        <dbReference type="Proteomes" id="UP000444721"/>
    </source>
</evidence>
<dbReference type="VEuPathDB" id="AmoebaDB:FDP41_003174"/>
<feature type="region of interest" description="Disordered" evidence="4">
    <location>
        <begin position="461"/>
        <end position="514"/>
    </location>
</feature>
<feature type="compositionally biased region" description="Basic and acidic residues" evidence="4">
    <location>
        <begin position="483"/>
        <end position="506"/>
    </location>
</feature>
<dbReference type="VEuPathDB" id="AmoebaDB:NfTy_059440"/>
<comment type="caution">
    <text evidence="5">The sequence shown here is derived from an EMBL/GenBank/DDBJ whole genome shotgun (WGS) entry which is preliminary data.</text>
</comment>